<evidence type="ECO:0000256" key="2">
    <source>
        <dbReference type="ARBA" id="ARBA00005336"/>
    </source>
</evidence>
<comment type="catalytic activity">
    <reaction evidence="1">
        <text>Hydrolysis of terminal non-reducing N-acetyl-D-hexosamine residues in N-acetyl-beta-D-hexosaminides.</text>
        <dbReference type="EC" id="3.2.1.52"/>
    </reaction>
</comment>
<evidence type="ECO:0000256" key="4">
    <source>
        <dbReference type="ARBA" id="ARBA00022801"/>
    </source>
</evidence>
<dbReference type="PANTHER" id="PTHR30480:SF13">
    <property type="entry name" value="BETA-HEXOSAMINIDASE"/>
    <property type="match status" value="1"/>
</dbReference>
<dbReference type="EMBL" id="DVLW01000138">
    <property type="protein sequence ID" value="HIT94540.1"/>
    <property type="molecule type" value="Genomic_DNA"/>
</dbReference>
<dbReference type="EC" id="3.2.1.52" evidence="3"/>
<dbReference type="InterPro" id="IPR050226">
    <property type="entry name" value="NagZ_Beta-hexosaminidase"/>
</dbReference>
<dbReference type="Proteomes" id="UP000824160">
    <property type="component" value="Unassembled WGS sequence"/>
</dbReference>
<dbReference type="GO" id="GO:0004563">
    <property type="term" value="F:beta-N-acetylhexosaminidase activity"/>
    <property type="evidence" value="ECO:0007669"/>
    <property type="project" value="UniProtKB-EC"/>
</dbReference>
<proteinExistence type="inferred from homology"/>
<evidence type="ECO:0000313" key="7">
    <source>
        <dbReference type="EMBL" id="HIT94540.1"/>
    </source>
</evidence>
<name>A0A9D1KRW8_9FIRM</name>
<evidence type="ECO:0000256" key="1">
    <source>
        <dbReference type="ARBA" id="ARBA00001231"/>
    </source>
</evidence>
<evidence type="ECO:0000313" key="8">
    <source>
        <dbReference type="Proteomes" id="UP000824160"/>
    </source>
</evidence>
<dbReference type="GO" id="GO:0009254">
    <property type="term" value="P:peptidoglycan turnover"/>
    <property type="evidence" value="ECO:0007669"/>
    <property type="project" value="TreeGrafter"/>
</dbReference>
<comment type="caution">
    <text evidence="7">The sequence shown here is derived from an EMBL/GenBank/DDBJ whole genome shotgun (WGS) entry which is preliminary data.</text>
</comment>
<gene>
    <name evidence="7" type="ORF">IAC43_05095</name>
</gene>
<dbReference type="InterPro" id="IPR036962">
    <property type="entry name" value="Glyco_hydro_3_N_sf"/>
</dbReference>
<dbReference type="AlphaFoldDB" id="A0A9D1KRW8"/>
<evidence type="ECO:0000256" key="3">
    <source>
        <dbReference type="ARBA" id="ARBA00012663"/>
    </source>
</evidence>
<comment type="similarity">
    <text evidence="2">Belongs to the glycosyl hydrolase 3 family.</text>
</comment>
<feature type="domain" description="Glycoside hydrolase family 3 N-terminal" evidence="6">
    <location>
        <begin position="19"/>
        <end position="338"/>
    </location>
</feature>
<feature type="non-terminal residue" evidence="7">
    <location>
        <position position="1"/>
    </location>
</feature>
<keyword evidence="4 7" id="KW-0378">Hydrolase</keyword>
<dbReference type="Gene3D" id="3.20.20.300">
    <property type="entry name" value="Glycoside hydrolase, family 3, N-terminal domain"/>
    <property type="match status" value="1"/>
</dbReference>
<reference evidence="7" key="1">
    <citation type="submission" date="2020-10" db="EMBL/GenBank/DDBJ databases">
        <authorList>
            <person name="Gilroy R."/>
        </authorList>
    </citation>
    <scope>NUCLEOTIDE SEQUENCE</scope>
    <source>
        <strain evidence="7">ChiBcec7-5410</strain>
    </source>
</reference>
<protein>
    <recommendedName>
        <fullName evidence="3">beta-N-acetylhexosaminidase</fullName>
        <ecNumber evidence="3">3.2.1.52</ecNumber>
    </recommendedName>
</protein>
<sequence>DDEDIAWVESTFASMTKEEKIESLFFPCMRDYTEEAIDELLGTLHPCGVMYRPCSAEEAVNATNMFRKKCKIPMLIAANLEKGGNGIVHEGTLIGAPLEIAATDNLENAKRLGILCAREGKAVGANYAFAPIIDIDYNFRNPITNTRTFGSDPARVAAYGAAYTEECQKLGVCVSIKHFPGDGRDERDQHLVSSINDMSCEDWMATYGNNYKASIEKGALTVMVGHIMQPAWTKKINPDIKDEDIMPATLSPEMIGPDGLLRKYLGFNGVICTDATTMAGFTIPMDRSKSVPYSIACGADIFLFNKNMAEDLEYMKKGVEDGILTMERVDEAVMRVLALKAALKLYKQTEDLKVEDALKVLGCEEHKQWAKEVADQAITLVKEEKGVLPLDPKNKKRVLYCPIEAEQGVGYSVKAGVCDHVKQMLEAEGFEVTTFVPANMFEGKTPRQDEVTKNYDYIIYLANMSTKSNQTTVRIEWQQPMGANCPHYVNSVPTIFISVENPYHLLDVPRVKTFINTYNSNDDVLEALMDKLMGRSEFKGKNPVDPFCGKWDTRL</sequence>
<dbReference type="SUPFAM" id="SSF51445">
    <property type="entry name" value="(Trans)glycosidases"/>
    <property type="match status" value="1"/>
</dbReference>
<keyword evidence="5" id="KW-0326">Glycosidase</keyword>
<dbReference type="Gene3D" id="3.40.50.1700">
    <property type="entry name" value="Glycoside hydrolase family 3 C-terminal domain"/>
    <property type="match status" value="1"/>
</dbReference>
<dbReference type="InterPro" id="IPR036881">
    <property type="entry name" value="Glyco_hydro_3_C_sf"/>
</dbReference>
<dbReference type="Pfam" id="PF00933">
    <property type="entry name" value="Glyco_hydro_3"/>
    <property type="match status" value="1"/>
</dbReference>
<accession>A0A9D1KRW8</accession>
<evidence type="ECO:0000259" key="6">
    <source>
        <dbReference type="Pfam" id="PF00933"/>
    </source>
</evidence>
<reference evidence="7" key="2">
    <citation type="journal article" date="2021" name="PeerJ">
        <title>Extensive microbial diversity within the chicken gut microbiome revealed by metagenomics and culture.</title>
        <authorList>
            <person name="Gilroy R."/>
            <person name="Ravi A."/>
            <person name="Getino M."/>
            <person name="Pursley I."/>
            <person name="Horton D.L."/>
            <person name="Alikhan N.F."/>
            <person name="Baker D."/>
            <person name="Gharbi K."/>
            <person name="Hall N."/>
            <person name="Watson M."/>
            <person name="Adriaenssens E.M."/>
            <person name="Foster-Nyarko E."/>
            <person name="Jarju S."/>
            <person name="Secka A."/>
            <person name="Antonio M."/>
            <person name="Oren A."/>
            <person name="Chaudhuri R.R."/>
            <person name="La Ragione R."/>
            <person name="Hildebrand F."/>
            <person name="Pallen M.J."/>
        </authorList>
    </citation>
    <scope>NUCLEOTIDE SEQUENCE</scope>
    <source>
        <strain evidence="7">ChiBcec7-5410</strain>
    </source>
</reference>
<dbReference type="GO" id="GO:0005975">
    <property type="term" value="P:carbohydrate metabolic process"/>
    <property type="evidence" value="ECO:0007669"/>
    <property type="project" value="InterPro"/>
</dbReference>
<evidence type="ECO:0000256" key="5">
    <source>
        <dbReference type="ARBA" id="ARBA00023295"/>
    </source>
</evidence>
<organism evidence="7 8">
    <name type="scientific">Candidatus Faecivivens stercoripullorum</name>
    <dbReference type="NCBI Taxonomy" id="2840805"/>
    <lineage>
        <taxon>Bacteria</taxon>
        <taxon>Bacillati</taxon>
        <taxon>Bacillota</taxon>
        <taxon>Clostridia</taxon>
        <taxon>Eubacteriales</taxon>
        <taxon>Oscillospiraceae</taxon>
        <taxon>Oscillospiraceae incertae sedis</taxon>
        <taxon>Candidatus Faecivivens</taxon>
    </lineage>
</organism>
<dbReference type="InterPro" id="IPR001764">
    <property type="entry name" value="Glyco_hydro_3_N"/>
</dbReference>
<dbReference type="InterPro" id="IPR017853">
    <property type="entry name" value="GH"/>
</dbReference>
<dbReference type="PANTHER" id="PTHR30480">
    <property type="entry name" value="BETA-HEXOSAMINIDASE-RELATED"/>
    <property type="match status" value="1"/>
</dbReference>